<feature type="region of interest" description="Disordered" evidence="13">
    <location>
        <begin position="1468"/>
        <end position="1502"/>
    </location>
</feature>
<accession>A0AAU9UQW3</accession>
<evidence type="ECO:0000256" key="11">
    <source>
        <dbReference type="ARBA" id="ARBA00035025"/>
    </source>
</evidence>
<evidence type="ECO:0000256" key="12">
    <source>
        <dbReference type="ARBA" id="ARBA00048418"/>
    </source>
</evidence>
<dbReference type="GO" id="GO:0034587">
    <property type="term" value="P:piRNA processing"/>
    <property type="evidence" value="ECO:0007669"/>
    <property type="project" value="TreeGrafter"/>
</dbReference>
<dbReference type="EMBL" id="CAKOGL010000022">
    <property type="protein sequence ID" value="CAH2100267.1"/>
    <property type="molecule type" value="Genomic_DNA"/>
</dbReference>
<evidence type="ECO:0000256" key="1">
    <source>
        <dbReference type="ARBA" id="ARBA00001946"/>
    </source>
</evidence>
<evidence type="ECO:0000313" key="15">
    <source>
        <dbReference type="Proteomes" id="UP001153954"/>
    </source>
</evidence>
<comment type="cofactor">
    <cofactor evidence="1">
        <name>Mg(2+)</name>
        <dbReference type="ChEBI" id="CHEBI:18420"/>
    </cofactor>
</comment>
<feature type="region of interest" description="Disordered" evidence="13">
    <location>
        <begin position="1517"/>
        <end position="1558"/>
    </location>
</feature>
<evidence type="ECO:0000256" key="2">
    <source>
        <dbReference type="ARBA" id="ARBA00009026"/>
    </source>
</evidence>
<dbReference type="Gene3D" id="3.40.50.150">
    <property type="entry name" value="Vaccinia Virus protein VP39"/>
    <property type="match status" value="1"/>
</dbReference>
<keyword evidence="4" id="KW-0489">Methyltransferase</keyword>
<gene>
    <name evidence="14" type="ORF">EEDITHA_LOCUS15153</name>
</gene>
<dbReference type="GO" id="GO:0046872">
    <property type="term" value="F:metal ion binding"/>
    <property type="evidence" value="ECO:0007669"/>
    <property type="project" value="UniProtKB-KW"/>
</dbReference>
<dbReference type="PANTHER" id="PTHR21404:SF3">
    <property type="entry name" value="SMALL RNA 2'-O-METHYLTRANSFERASE"/>
    <property type="match status" value="1"/>
</dbReference>
<sequence>MIITLQTLIFFRESLISVIDRLLRPYYKKLSWQFQINDNNEDDDSSDEHVFAEYDDEKGVVFFPPVYAQRYAAVVDCLMDERWSGKLEKVIDFGYHDMSFIKYLKDVPGIKHILGVDIESIPVRCSSDLLGCDNYVPKRESPLLVTLFQGNAADPDYRLIGCDAVIAIEMIEHMLPHDLERFVHTVFGFIKPRIVVLTTPNGDFNVLFKALEKNGLRRLDHFFEWSREQFHDWCSNIVSRYPQYTVISKGIGPGPPDTLHLGCCSQLALFVAKDYQKQPDLNLNSLALVAKAPSPNNLSDMTDSWESPDSISDNMLCLENNDESYTKLLINQQSYMTIVLTSPTFSLETLRYQDKTFQCNLDMELGKNFLMFDDEVYFNILIPSRKKLNRVYEIEDVASRLNCSTIQVKKFTKVTQGLLAKNKTDNFVHTREVVDEIQHLTKMLNFNRDKTNEEFQGNHIWYNINWGENAPYWNQYYKIVREYNYPFEIKSDECRILDLISEEINSLVDRVNPGDFSGDSHKIAIPLDQLMKTVEHITTDMDKVRELLEWNGYDIADDLVIYTRLVVDNISLDTQEDDWQENTLSDWDISDVHSTSISDGSTAGPDNYGRCLLRALDHKVRKLRTLLADDEDITTELNRIVCRLMKLALYTSKQRPDPPPANWMQLKLFDLLTLTEKAIERRRRHYFESYQMKPIEYFSGNENDNDKNIMNTLKKQDNTVKDIVSKYYDVLASSDFKTDKNQLQECDLNNTVSVRSEDLEEIDNNCNYINSTHDLTKANDLVTFHLENVYDINMIKQANDDMNKDIDRNSIELDPLVDDNDLKNDERKGNEKICNVINYFSKTYSPSVVNETTNSKLSICKVTETIIEPINETKQNEYRKRSTKINTVKKVSSKINGRYKIKRRKSKEHQKLQSTLSKPIPNSIIKLCNPDQQDENNLEKFYNSVNCDNNAKNMNQFIKAHHDISATEESLFIGIVTECGEEFVPLRRNIGIDPPVEFEIVDDEVLESVINMTKDDDFLCNRNKDVESITSETIFIYDINEPTTSKGIRNLSTDAQCGPDISLTCAAISATTSLSVIPNIFSNGIKIEDSEINTQITKKTSDFGTCTELINNATKTNTLHIATGIKIKDSDDDIFNLKCSTMTQATEEFPFISTYPKECASSDTKVLKSESSALKVGDSGSENRSCVFSLPKSPSQFSTPLKNMSDIHVQSSSKENLVARKSQISYVQRNLICGGVHVHSFKERLVSEDVVYQGEWQRMRPSRRKNPHTVIIKRSNSLQKKKKPNSMEKMNTVNALINLKVNKPKKLSIKPTMKRNEKSNEVLKKDNKGTTKTNIKIKKETKINKTIVKTTSIVTTSTINSKKPDPVYRKNRPIDYNYEHPKNKTKNCEKKNYIPMYLRRRKRRYNTDCDSKNETDPKIADFDKEKEELFYFIKENIIKELLKFTENAKIINDYIVCRNENEIKTSVSPKLPTSTAERIYNNNSPNRNQSPTSQNSSTCSSPNSIATVRAVCTRNATISHRKGMSSKSASIDKNNPSFEAENKSMKNKNNSKRYKCTKKSPKSIAMCNNKENIPESSKNIISYRKEISTKTAGPFLGKTKDVFMAQGTTDNSTLQLTSATLIKNDLKNLITAHDNLKASIIISSHNQACGLTDESMSDKTLKYNMDLVDSHRDCTDKDSTDSHIINNGSSILKSVEDERVSLASNKEDNPYVLESPNKSIHNTDSIMFAIRQLIEQKIHITETNSHDSIDSGSETIILNRDDIHNKSFNSSSSPLSISTIVDTEDISETDVENALVDLSESDNNVSVLNYTDRKPTLKEIDSLSLKSSDLLSVSTSKFSEYYLADNELDNTLNITSVQDIFERSDRNIINNIDGLLAAQAFSGFSINTASFVGDRLDNVNLIDSETGSIALSSARQAVSEELFVSGRSSDTYESCLVDDDISVPNWLFNAISQQPSIEESEAEDDFLPIPLGEPVFDLNGNAIEPGVGIGAGAGDGRGIHSDQSQDSSGRGTSLSSSASSGPSEAILIDLSSVAANQPHYVHEPMNIPEIIVTDLSHRNHEGNDINDVERARNANVQLTSDVDADISSLDTDAIDSDD</sequence>
<evidence type="ECO:0000256" key="9">
    <source>
        <dbReference type="ARBA" id="ARBA00022884"/>
    </source>
</evidence>
<feature type="compositionally biased region" description="Polar residues" evidence="13">
    <location>
        <begin position="1525"/>
        <end position="1537"/>
    </location>
</feature>
<evidence type="ECO:0000313" key="14">
    <source>
        <dbReference type="EMBL" id="CAH2100267.1"/>
    </source>
</evidence>
<dbReference type="Proteomes" id="UP001153954">
    <property type="component" value="Unassembled WGS sequence"/>
</dbReference>
<dbReference type="EC" id="2.1.1.386" evidence="11"/>
<protein>
    <recommendedName>
        <fullName evidence="3">Small RNA 2'-O-methyltransferase</fullName>
        <ecNumber evidence="11">2.1.1.386</ecNumber>
    </recommendedName>
</protein>
<keyword evidence="7" id="KW-0479">Metal-binding</keyword>
<dbReference type="GO" id="GO:0005634">
    <property type="term" value="C:nucleus"/>
    <property type="evidence" value="ECO:0007669"/>
    <property type="project" value="TreeGrafter"/>
</dbReference>
<proteinExistence type="inferred from homology"/>
<name>A0AAU9UQW3_EUPED</name>
<dbReference type="GO" id="GO:0090486">
    <property type="term" value="F:small RNA 2'-O-methyltransferase activity"/>
    <property type="evidence" value="ECO:0007669"/>
    <property type="project" value="UniProtKB-EC"/>
</dbReference>
<dbReference type="InterPro" id="IPR026610">
    <property type="entry name" value="Hen1"/>
</dbReference>
<keyword evidence="5" id="KW-0808">Transferase</keyword>
<evidence type="ECO:0000256" key="4">
    <source>
        <dbReference type="ARBA" id="ARBA00022603"/>
    </source>
</evidence>
<feature type="compositionally biased region" description="Low complexity" evidence="13">
    <location>
        <begin position="1481"/>
        <end position="1502"/>
    </location>
</feature>
<comment type="similarity">
    <text evidence="2">Belongs to the methyltransferase superfamily. HEN1 family.</text>
</comment>
<evidence type="ECO:0000256" key="8">
    <source>
        <dbReference type="ARBA" id="ARBA00022842"/>
    </source>
</evidence>
<evidence type="ECO:0000256" key="6">
    <source>
        <dbReference type="ARBA" id="ARBA00022691"/>
    </source>
</evidence>
<comment type="catalytic activity">
    <reaction evidence="12">
        <text>small RNA 3'-end nucleotide + S-adenosyl-L-methionine = small RNA 3'-end 2'-O-methylnucleotide + S-adenosyl-L-homocysteine + H(+)</text>
        <dbReference type="Rhea" id="RHEA:37887"/>
        <dbReference type="Rhea" id="RHEA-COMP:10415"/>
        <dbReference type="Rhea" id="RHEA-COMP:10416"/>
        <dbReference type="ChEBI" id="CHEBI:15378"/>
        <dbReference type="ChEBI" id="CHEBI:57856"/>
        <dbReference type="ChEBI" id="CHEBI:59789"/>
        <dbReference type="ChEBI" id="CHEBI:74896"/>
        <dbReference type="ChEBI" id="CHEBI:74898"/>
        <dbReference type="EC" id="2.1.1.386"/>
    </reaction>
</comment>
<evidence type="ECO:0000256" key="3">
    <source>
        <dbReference type="ARBA" id="ARBA00021330"/>
    </source>
</evidence>
<evidence type="ECO:0000256" key="10">
    <source>
        <dbReference type="ARBA" id="ARBA00023158"/>
    </source>
</evidence>
<dbReference type="GO" id="GO:0001510">
    <property type="term" value="P:RNA methylation"/>
    <property type="evidence" value="ECO:0007669"/>
    <property type="project" value="InterPro"/>
</dbReference>
<dbReference type="PANTHER" id="PTHR21404">
    <property type="entry name" value="HEN1"/>
    <property type="match status" value="1"/>
</dbReference>
<keyword evidence="8" id="KW-0460">Magnesium</keyword>
<dbReference type="GO" id="GO:0030422">
    <property type="term" value="P:siRNA processing"/>
    <property type="evidence" value="ECO:0007669"/>
    <property type="project" value="TreeGrafter"/>
</dbReference>
<keyword evidence="9" id="KW-0694">RNA-binding</keyword>
<feature type="region of interest" description="Disordered" evidence="13">
    <location>
        <begin position="1987"/>
        <end position="2021"/>
    </location>
</feature>
<dbReference type="GO" id="GO:0005737">
    <property type="term" value="C:cytoplasm"/>
    <property type="evidence" value="ECO:0007669"/>
    <property type="project" value="TreeGrafter"/>
</dbReference>
<comment type="caution">
    <text evidence="14">The sequence shown here is derived from an EMBL/GenBank/DDBJ whole genome shotgun (WGS) entry which is preliminary data.</text>
</comment>
<evidence type="ECO:0000256" key="13">
    <source>
        <dbReference type="SAM" id="MobiDB-lite"/>
    </source>
</evidence>
<feature type="compositionally biased region" description="Basic residues" evidence="13">
    <location>
        <begin position="1545"/>
        <end position="1558"/>
    </location>
</feature>
<keyword evidence="6" id="KW-0949">S-adenosyl-L-methionine</keyword>
<keyword evidence="15" id="KW-1185">Reference proteome</keyword>
<keyword evidence="10" id="KW-0943">RNA-mediated gene silencing</keyword>
<feature type="compositionally biased region" description="Gly residues" evidence="13">
    <location>
        <begin position="1987"/>
        <end position="1996"/>
    </location>
</feature>
<evidence type="ECO:0000256" key="5">
    <source>
        <dbReference type="ARBA" id="ARBA00022679"/>
    </source>
</evidence>
<dbReference type="GO" id="GO:0003723">
    <property type="term" value="F:RNA binding"/>
    <property type="evidence" value="ECO:0007669"/>
    <property type="project" value="UniProtKB-KW"/>
</dbReference>
<organism evidence="14 15">
    <name type="scientific">Euphydryas editha</name>
    <name type="common">Edith's checkerspot</name>
    <dbReference type="NCBI Taxonomy" id="104508"/>
    <lineage>
        <taxon>Eukaryota</taxon>
        <taxon>Metazoa</taxon>
        <taxon>Ecdysozoa</taxon>
        <taxon>Arthropoda</taxon>
        <taxon>Hexapoda</taxon>
        <taxon>Insecta</taxon>
        <taxon>Pterygota</taxon>
        <taxon>Neoptera</taxon>
        <taxon>Endopterygota</taxon>
        <taxon>Lepidoptera</taxon>
        <taxon>Glossata</taxon>
        <taxon>Ditrysia</taxon>
        <taxon>Papilionoidea</taxon>
        <taxon>Nymphalidae</taxon>
        <taxon>Nymphalinae</taxon>
        <taxon>Euphydryas</taxon>
    </lineage>
</organism>
<dbReference type="InterPro" id="IPR029063">
    <property type="entry name" value="SAM-dependent_MTases_sf"/>
</dbReference>
<reference evidence="14" key="1">
    <citation type="submission" date="2022-03" db="EMBL/GenBank/DDBJ databases">
        <authorList>
            <person name="Tunstrom K."/>
        </authorList>
    </citation>
    <scope>NUCLEOTIDE SEQUENCE</scope>
</reference>
<feature type="region of interest" description="Disordered" evidence="13">
    <location>
        <begin position="1358"/>
        <end position="1383"/>
    </location>
</feature>
<dbReference type="SUPFAM" id="SSF53335">
    <property type="entry name" value="S-adenosyl-L-methionine-dependent methyltransferases"/>
    <property type="match status" value="1"/>
</dbReference>
<feature type="compositionally biased region" description="Low complexity" evidence="13">
    <location>
        <begin position="2004"/>
        <end position="2021"/>
    </location>
</feature>
<evidence type="ECO:0000256" key="7">
    <source>
        <dbReference type="ARBA" id="ARBA00022723"/>
    </source>
</evidence>